<dbReference type="Pfam" id="PF01261">
    <property type="entry name" value="AP_endonuc_2"/>
    <property type="match status" value="1"/>
</dbReference>
<reference evidence="3" key="1">
    <citation type="submission" date="2016-10" db="EMBL/GenBank/DDBJ databases">
        <authorList>
            <person name="Varghese N."/>
            <person name="Submissions S."/>
        </authorList>
    </citation>
    <scope>NUCLEOTIDE SEQUENCE [LARGE SCALE GENOMIC DNA]</scope>
    <source>
        <strain evidence="3">DSM 2698</strain>
    </source>
</reference>
<dbReference type="AlphaFoldDB" id="A0A1G5MPN4"/>
<name>A0A1G5MPN4_AFIMA</name>
<accession>A0A1G5MPN4</accession>
<gene>
    <name evidence="2" type="ORF">SAMN03080610_00943</name>
</gene>
<protein>
    <submittedName>
        <fullName evidence="2">Sugar phosphate isomerase/epimerase</fullName>
    </submittedName>
</protein>
<dbReference type="GO" id="GO:0016853">
    <property type="term" value="F:isomerase activity"/>
    <property type="evidence" value="ECO:0007669"/>
    <property type="project" value="UniProtKB-KW"/>
</dbReference>
<evidence type="ECO:0000259" key="1">
    <source>
        <dbReference type="Pfam" id="PF01261"/>
    </source>
</evidence>
<dbReference type="SUPFAM" id="SSF51658">
    <property type="entry name" value="Xylose isomerase-like"/>
    <property type="match status" value="1"/>
</dbReference>
<dbReference type="Gene3D" id="3.20.20.150">
    <property type="entry name" value="Divalent-metal-dependent TIM barrel enzymes"/>
    <property type="match status" value="1"/>
</dbReference>
<keyword evidence="2" id="KW-0413">Isomerase</keyword>
<dbReference type="STRING" id="1120955.SAMN03080610_00943"/>
<dbReference type="RefSeq" id="WP_244514413.1">
    <property type="nucleotide sequence ID" value="NZ_FMVW01000001.1"/>
</dbReference>
<keyword evidence="3" id="KW-1185">Reference proteome</keyword>
<evidence type="ECO:0000313" key="3">
    <source>
        <dbReference type="Proteomes" id="UP000199347"/>
    </source>
</evidence>
<proteinExistence type="predicted"/>
<evidence type="ECO:0000313" key="2">
    <source>
        <dbReference type="EMBL" id="SCZ26410.1"/>
    </source>
</evidence>
<dbReference type="InterPro" id="IPR050312">
    <property type="entry name" value="IolE/XylAMocC-like"/>
</dbReference>
<dbReference type="InterPro" id="IPR013022">
    <property type="entry name" value="Xyl_isomerase-like_TIM-brl"/>
</dbReference>
<dbReference type="EMBL" id="FMVW01000001">
    <property type="protein sequence ID" value="SCZ26410.1"/>
    <property type="molecule type" value="Genomic_DNA"/>
</dbReference>
<feature type="domain" description="Xylose isomerase-like TIM barrel" evidence="1">
    <location>
        <begin position="20"/>
        <end position="270"/>
    </location>
</feature>
<dbReference type="InterPro" id="IPR036237">
    <property type="entry name" value="Xyl_isomerase-like_sf"/>
</dbReference>
<organism evidence="2 3">
    <name type="scientific">Afifella marina DSM 2698</name>
    <dbReference type="NCBI Taxonomy" id="1120955"/>
    <lineage>
        <taxon>Bacteria</taxon>
        <taxon>Pseudomonadati</taxon>
        <taxon>Pseudomonadota</taxon>
        <taxon>Alphaproteobacteria</taxon>
        <taxon>Hyphomicrobiales</taxon>
        <taxon>Afifellaceae</taxon>
        <taxon>Afifella</taxon>
    </lineage>
</organism>
<dbReference type="Proteomes" id="UP000199347">
    <property type="component" value="Unassembled WGS sequence"/>
</dbReference>
<sequence>MERRSISNIAWPIQEDIAALDLAAELGFDGVELAPAKALGPLDAVELGDVRRYRDGLAARGLSIPALQGILFGADDVHLFASDEARLRLAQRLDRVAELAAELGAGACVFGAPKLRDPGDLDAGEAWARAVEFFADIAPRFASRGTSLCFEANPPMYDCRFVTTTEEAMRLVKAVGEPGFALQLDFGTVFANGETAETVESAGRMACHCHVSEPGLVPLGAGEAKSSSVDHAMTGAALVASGYEGWISVEMRAVEDWRGAMRRASAFIENYYSSTSRGQDGVSTF</sequence>
<dbReference type="PANTHER" id="PTHR12110">
    <property type="entry name" value="HYDROXYPYRUVATE ISOMERASE"/>
    <property type="match status" value="1"/>
</dbReference>